<dbReference type="InterPro" id="IPR002110">
    <property type="entry name" value="Ankyrin_rpt"/>
</dbReference>
<protein>
    <submittedName>
        <fullName evidence="1">Ankyrin repeat protein 1</fullName>
    </submittedName>
</protein>
<dbReference type="Pfam" id="PF12796">
    <property type="entry name" value="Ank_2"/>
    <property type="match status" value="5"/>
</dbReference>
<dbReference type="VEuPathDB" id="GiardiaDB:GL50803_4846"/>
<dbReference type="Proteomes" id="UP000001548">
    <property type="component" value="Unassembled WGS sequence"/>
</dbReference>
<dbReference type="Gene3D" id="1.25.40.20">
    <property type="entry name" value="Ankyrin repeat-containing domain"/>
    <property type="match status" value="4"/>
</dbReference>
<dbReference type="HOGENOM" id="CLU_365035_0_0_1"/>
<dbReference type="GeneID" id="5697773"/>
<dbReference type="RefSeq" id="XP_001704915.1">
    <property type="nucleotide sequence ID" value="XM_001704863.1"/>
</dbReference>
<dbReference type="PANTHER" id="PTHR24120">
    <property type="entry name" value="GH07239P"/>
    <property type="match status" value="1"/>
</dbReference>
<dbReference type="STRING" id="184922.A8BTN7"/>
<name>A8BTN7_GIAIC</name>
<accession>A8BTN7</accession>
<gene>
    <name evidence="1" type="ORF">GL50803_004846</name>
</gene>
<dbReference type="PROSITE" id="PS50297">
    <property type="entry name" value="ANK_REP_REGION"/>
    <property type="match status" value="1"/>
</dbReference>
<dbReference type="EMBL" id="AACB03000002">
    <property type="protein sequence ID" value="KAE8304454.1"/>
    <property type="molecule type" value="Genomic_DNA"/>
</dbReference>
<dbReference type="AlphaFoldDB" id="A8BTN7"/>
<keyword evidence="2" id="KW-1185">Reference proteome</keyword>
<sequence>MNMDQESNKVISMTSLLEDAPLLLSNERMGELSGDYRLKCTSSQPMSLTVPVQISRGKKHEQWNLQPITKSKTMHSECRSTLRNSLRTQKSGYLLLQNAYIRALSLGNAQEIATIITTLRINEISISMTPRTGLRTTEQTSLMQLAQEDENFHVDNSSSALMMQQYTKAIEMNSITFPGDSISITGASALMIAAFRGNADAVARLVPESGLISDDGWSALMLAATEGHMKCVQLLYGEINLGGFTMLMYAVACDDYDRACRLTHLAGRQISLKCDKGWSALMLAVKLRRYKIASLLVAEEIRLQTTNDWINDYTALLMLAKYSRRDDDKNLSCQFVTEALLKEEGDLRNEKGETPLMIAASSGNIWLVRMICSKPDKWYAALKAQTYEGKTALMYAAERGHLEVCELLANSEARISTNDGKTALMFASGGGHSSVVQLLCQCEGGMELSGPYSSGKTALMFASEHGHVEAVKHLFNMEKGRSMKDGTTALMLAAAAGQDKVLEFLTDEARMQDKRGRTALILAAQSGSIACTRMLVTWEAKARDQYGNTALMHAARNGHTEIASLITSYEAGATNNNGYSALMIASESGDRSTCQLLVSEIGISGYTSLMFFATTRAVLKNFDAYKSQIGKCATNGVTALMLAAINNNVGAIPYLIAEAGAQDWEGNTALMYACKSGFDSIVEELAKYEIGFKNKDGMTALMLAAYYGKHDCLKLVLAKERYIPDDDGNYVEFYAKYPNHDDHNSRVQILALLDSEIDAGDSSKR</sequence>
<proteinExistence type="predicted"/>
<dbReference type="OMA" id="WEGNTAL"/>
<dbReference type="KEGG" id="gla:GL50803_004846"/>
<dbReference type="Pfam" id="PF00023">
    <property type="entry name" value="Ank"/>
    <property type="match status" value="1"/>
</dbReference>
<dbReference type="SUPFAM" id="SSF48403">
    <property type="entry name" value="Ankyrin repeat"/>
    <property type="match status" value="2"/>
</dbReference>
<dbReference type="PANTHER" id="PTHR24120:SF4">
    <property type="entry name" value="GH07239P"/>
    <property type="match status" value="1"/>
</dbReference>
<comment type="caution">
    <text evidence="1">The sequence shown here is derived from an EMBL/GenBank/DDBJ whole genome shotgun (WGS) entry which is preliminary data.</text>
</comment>
<evidence type="ECO:0000313" key="1">
    <source>
        <dbReference type="EMBL" id="KAE8304454.1"/>
    </source>
</evidence>
<dbReference type="PROSITE" id="PS50088">
    <property type="entry name" value="ANK_REPEAT"/>
    <property type="match status" value="1"/>
</dbReference>
<reference evidence="1 2" key="1">
    <citation type="journal article" date="2007" name="Science">
        <title>Genomic minimalism in the early diverging intestinal parasite Giardia lamblia.</title>
        <authorList>
            <person name="Morrison H.G."/>
            <person name="McArthur A.G."/>
            <person name="Gillin F.D."/>
            <person name="Aley S.B."/>
            <person name="Adam R.D."/>
            <person name="Olsen G.J."/>
            <person name="Best A.A."/>
            <person name="Cande W.Z."/>
            <person name="Chen F."/>
            <person name="Cipriano M.J."/>
            <person name="Davids B.J."/>
            <person name="Dawson S.C."/>
            <person name="Elmendorf H.G."/>
            <person name="Hehl A.B."/>
            <person name="Holder M.E."/>
            <person name="Huse S.M."/>
            <person name="Kim U.U."/>
            <person name="Lasek-Nesselquist E."/>
            <person name="Manning G."/>
            <person name="Nigam A."/>
            <person name="Nixon J.E."/>
            <person name="Palm D."/>
            <person name="Passamaneck N.E."/>
            <person name="Prabhu A."/>
            <person name="Reich C.I."/>
            <person name="Reiner D.S."/>
            <person name="Samuelson J."/>
            <person name="Svard S.G."/>
            <person name="Sogin M.L."/>
        </authorList>
    </citation>
    <scope>NUCLEOTIDE SEQUENCE [LARGE SCALE GENOMIC DNA]</scope>
    <source>
        <strain evidence="1 2">WB C6</strain>
    </source>
</reference>
<organism evidence="1 2">
    <name type="scientific">Giardia intestinalis (strain ATCC 50803 / WB clone C6)</name>
    <name type="common">Giardia lamblia</name>
    <dbReference type="NCBI Taxonomy" id="184922"/>
    <lineage>
        <taxon>Eukaryota</taxon>
        <taxon>Metamonada</taxon>
        <taxon>Diplomonadida</taxon>
        <taxon>Hexamitidae</taxon>
        <taxon>Giardiinae</taxon>
        <taxon>Giardia</taxon>
    </lineage>
</organism>
<evidence type="ECO:0000313" key="2">
    <source>
        <dbReference type="Proteomes" id="UP000001548"/>
    </source>
</evidence>
<dbReference type="SMART" id="SM00248">
    <property type="entry name" value="ANK"/>
    <property type="match status" value="14"/>
</dbReference>
<dbReference type="InterPro" id="IPR036770">
    <property type="entry name" value="Ankyrin_rpt-contain_sf"/>
</dbReference>